<evidence type="ECO:0000313" key="2">
    <source>
        <dbReference type="Proteomes" id="UP001470230"/>
    </source>
</evidence>
<evidence type="ECO:0000313" key="1">
    <source>
        <dbReference type="EMBL" id="KAK8894809.1"/>
    </source>
</evidence>
<comment type="caution">
    <text evidence="1">The sequence shown here is derived from an EMBL/GenBank/DDBJ whole genome shotgun (WGS) entry which is preliminary data.</text>
</comment>
<protein>
    <submittedName>
        <fullName evidence="1">Uncharacterized protein</fullName>
    </submittedName>
</protein>
<sequence>MIECLSSVTEFTRGALLNKYRLFIDETHLLLQTPALFEMTREFNYDGFIIAIPRELKHLSVFKEYAPKNPFITTHYQRKMFMNKLTNLSSQYNEVIELVKKKINEDNWIIYKIEDKQECKSLKKLHIKESIDALLYNRDKKKVEIMNGKFVEKSSDTS</sequence>
<name>A0ABR2KUM4_9EUKA</name>
<dbReference type="Proteomes" id="UP001470230">
    <property type="component" value="Unassembled WGS sequence"/>
</dbReference>
<organism evidence="1 2">
    <name type="scientific">Tritrichomonas musculus</name>
    <dbReference type="NCBI Taxonomy" id="1915356"/>
    <lineage>
        <taxon>Eukaryota</taxon>
        <taxon>Metamonada</taxon>
        <taxon>Parabasalia</taxon>
        <taxon>Tritrichomonadida</taxon>
        <taxon>Tritrichomonadidae</taxon>
        <taxon>Tritrichomonas</taxon>
    </lineage>
</organism>
<keyword evidence="2" id="KW-1185">Reference proteome</keyword>
<gene>
    <name evidence="1" type="ORF">M9Y10_023247</name>
</gene>
<dbReference type="EMBL" id="JAPFFF010000003">
    <property type="protein sequence ID" value="KAK8894809.1"/>
    <property type="molecule type" value="Genomic_DNA"/>
</dbReference>
<proteinExistence type="predicted"/>
<accession>A0ABR2KUM4</accession>
<reference evidence="1 2" key="1">
    <citation type="submission" date="2024-04" db="EMBL/GenBank/DDBJ databases">
        <title>Tritrichomonas musculus Genome.</title>
        <authorList>
            <person name="Alves-Ferreira E."/>
            <person name="Grigg M."/>
            <person name="Lorenzi H."/>
            <person name="Galac M."/>
        </authorList>
    </citation>
    <scope>NUCLEOTIDE SEQUENCE [LARGE SCALE GENOMIC DNA]</scope>
    <source>
        <strain evidence="1 2">EAF2021</strain>
    </source>
</reference>